<dbReference type="EMBL" id="QXJM01000030">
    <property type="protein sequence ID" value="RIE03773.1"/>
    <property type="molecule type" value="Genomic_DNA"/>
</dbReference>
<dbReference type="Proteomes" id="UP000266340">
    <property type="component" value="Unassembled WGS sequence"/>
</dbReference>
<dbReference type="Pfam" id="PF07833">
    <property type="entry name" value="Cu_amine_oxidN1"/>
    <property type="match status" value="1"/>
</dbReference>
<proteinExistence type="predicted"/>
<dbReference type="InterPro" id="IPR036514">
    <property type="entry name" value="SGNH_hydro_sf"/>
</dbReference>
<dbReference type="GO" id="GO:0004622">
    <property type="term" value="F:phosphatidylcholine lysophospholipase activity"/>
    <property type="evidence" value="ECO:0007669"/>
    <property type="project" value="TreeGrafter"/>
</dbReference>
<dbReference type="InterPro" id="IPR001087">
    <property type="entry name" value="GDSL"/>
</dbReference>
<accession>A0A398CM94</accession>
<evidence type="ECO:0000259" key="2">
    <source>
        <dbReference type="Pfam" id="PF07833"/>
    </source>
</evidence>
<feature type="domain" description="Copper amine oxidase-like N-terminal" evidence="2">
    <location>
        <begin position="321"/>
        <end position="425"/>
    </location>
</feature>
<name>A0A398CM94_9BACL</name>
<evidence type="ECO:0000313" key="3">
    <source>
        <dbReference type="EMBL" id="RIE03773.1"/>
    </source>
</evidence>
<dbReference type="RefSeq" id="WP_119148845.1">
    <property type="nucleotide sequence ID" value="NZ_JBHSOV010000021.1"/>
</dbReference>
<comment type="caution">
    <text evidence="3">The sequence shown here is derived from an EMBL/GenBank/DDBJ whole genome shotgun (WGS) entry which is preliminary data.</text>
</comment>
<dbReference type="InterPro" id="IPR012854">
    <property type="entry name" value="Cu_amine_oxidase-like_N"/>
</dbReference>
<dbReference type="SUPFAM" id="SSF55383">
    <property type="entry name" value="Copper amine oxidase, domain N"/>
    <property type="match status" value="1"/>
</dbReference>
<evidence type="ECO:0000313" key="4">
    <source>
        <dbReference type="Proteomes" id="UP000266340"/>
    </source>
</evidence>
<gene>
    <name evidence="3" type="ORF">D3H35_09475</name>
</gene>
<keyword evidence="4" id="KW-1185">Reference proteome</keyword>
<dbReference type="Gene3D" id="3.30.457.10">
    <property type="entry name" value="Copper amine oxidase-like, N-terminal domain"/>
    <property type="match status" value="1"/>
</dbReference>
<organism evidence="3 4">
    <name type="scientific">Cohnella faecalis</name>
    <dbReference type="NCBI Taxonomy" id="2315694"/>
    <lineage>
        <taxon>Bacteria</taxon>
        <taxon>Bacillati</taxon>
        <taxon>Bacillota</taxon>
        <taxon>Bacilli</taxon>
        <taxon>Bacillales</taxon>
        <taxon>Paenibacillaceae</taxon>
        <taxon>Cohnella</taxon>
    </lineage>
</organism>
<evidence type="ECO:0000256" key="1">
    <source>
        <dbReference type="SAM" id="SignalP"/>
    </source>
</evidence>
<feature type="chain" id="PRO_5038839848" description="Copper amine oxidase-like N-terminal domain-containing protein" evidence="1">
    <location>
        <begin position="21"/>
        <end position="433"/>
    </location>
</feature>
<reference evidence="3 4" key="1">
    <citation type="submission" date="2018-09" db="EMBL/GenBank/DDBJ databases">
        <title>Cohnella cavernae sp. nov., isolated from a karst cave.</title>
        <authorList>
            <person name="Zhu H."/>
        </authorList>
    </citation>
    <scope>NUCLEOTIDE SEQUENCE [LARGE SCALE GENOMIC DNA]</scope>
    <source>
        <strain evidence="3 4">K2E09-144</strain>
    </source>
</reference>
<feature type="signal peptide" evidence="1">
    <location>
        <begin position="1"/>
        <end position="20"/>
    </location>
</feature>
<dbReference type="InterPro" id="IPR036582">
    <property type="entry name" value="Mao_N_sf"/>
</dbReference>
<dbReference type="SUPFAM" id="SSF52266">
    <property type="entry name" value="SGNH hydrolase"/>
    <property type="match status" value="1"/>
</dbReference>
<dbReference type="InterPro" id="IPR051532">
    <property type="entry name" value="Ester_Hydrolysis_Enzymes"/>
</dbReference>
<keyword evidence="1" id="KW-0732">Signal</keyword>
<dbReference type="Pfam" id="PF00657">
    <property type="entry name" value="Lipase_GDSL"/>
    <property type="match status" value="1"/>
</dbReference>
<dbReference type="AlphaFoldDB" id="A0A398CM94"/>
<sequence>MIMKKKSALALCAAVMFAFAAIPAAAGAEGAKPVDDYRIVAVGDSLTVGYQHGMTETSIPYGYVDRIYEQALFHGRSELGNYGILGLKTPGLIKLLDGAAAGTPLKVDDLENYSKDENARIIAQADSVAKKTPALKEDLAKADLVVLTIGANDMTSFLRSVISLPAADAKKKIDSEIDALLNNYATNVKTALTKLQSLAPNARFVMADQYLPLPRMQYAWSDNTEIYDYLYPNVVSKLTNAVDNLAATLRQEGVDITAVHIADKFKGHEGDWTYVLTSTERDIHPNKDGYQAMAESYADAIWHEYRKPAALAANVPISVIVNGKELNSEYKPALVNSRTYLALRDVTENLGMELQWIAKTKTAVLTKPGHVVSITAGESTMTVNGVKQPIPVAAFMKKFNNESKMYVPLAIVAQAIDYQVVYRQTLKAAFINS</sequence>
<dbReference type="Gene3D" id="3.40.50.1110">
    <property type="entry name" value="SGNH hydrolase"/>
    <property type="match status" value="1"/>
</dbReference>
<dbReference type="PANTHER" id="PTHR30383:SF5">
    <property type="entry name" value="SGNH HYDROLASE-TYPE ESTERASE DOMAIN-CONTAINING PROTEIN"/>
    <property type="match status" value="1"/>
</dbReference>
<protein>
    <recommendedName>
        <fullName evidence="2">Copper amine oxidase-like N-terminal domain-containing protein</fullName>
    </recommendedName>
</protein>
<dbReference type="PANTHER" id="PTHR30383">
    <property type="entry name" value="THIOESTERASE 1/PROTEASE 1/LYSOPHOSPHOLIPASE L1"/>
    <property type="match status" value="1"/>
</dbReference>